<keyword evidence="2" id="KW-1185">Reference proteome</keyword>
<dbReference type="AlphaFoldDB" id="A0A067KID1"/>
<dbReference type="OrthoDB" id="1827914at2759"/>
<dbReference type="Proteomes" id="UP000027138">
    <property type="component" value="Unassembled WGS sequence"/>
</dbReference>
<dbReference type="STRING" id="180498.A0A067KID1"/>
<sequence>MEVKIGKFFESVADFITGTDQIPWCDRDIVAEQQLYKEQEAGGRMFQGMASSFINLLTYHYQWLPPYNAYNCFLFYSENICSVSSDLWLLGVCTKRNSYEPCKQFPWGGGGPVGKKKPATP</sequence>
<evidence type="ECO:0000313" key="1">
    <source>
        <dbReference type="EMBL" id="KDP35991.1"/>
    </source>
</evidence>
<dbReference type="EMBL" id="KK914461">
    <property type="protein sequence ID" value="KDP35991.1"/>
    <property type="molecule type" value="Genomic_DNA"/>
</dbReference>
<reference evidence="1 2" key="1">
    <citation type="journal article" date="2014" name="PLoS ONE">
        <title>Global Analysis of Gene Expression Profiles in Physic Nut (Jatropha curcas L.) Seedlings Exposed to Salt Stress.</title>
        <authorList>
            <person name="Zhang L."/>
            <person name="Zhang C."/>
            <person name="Wu P."/>
            <person name="Chen Y."/>
            <person name="Li M."/>
            <person name="Jiang H."/>
            <person name="Wu G."/>
        </authorList>
    </citation>
    <scope>NUCLEOTIDE SEQUENCE [LARGE SCALE GENOMIC DNA]</scope>
    <source>
        <strain evidence="2">cv. GZQX0401</strain>
        <tissue evidence="1">Young leaves</tissue>
    </source>
</reference>
<protein>
    <submittedName>
        <fullName evidence="1">Uncharacterized protein</fullName>
    </submittedName>
</protein>
<organism evidence="1 2">
    <name type="scientific">Jatropha curcas</name>
    <name type="common">Barbados nut</name>
    <dbReference type="NCBI Taxonomy" id="180498"/>
    <lineage>
        <taxon>Eukaryota</taxon>
        <taxon>Viridiplantae</taxon>
        <taxon>Streptophyta</taxon>
        <taxon>Embryophyta</taxon>
        <taxon>Tracheophyta</taxon>
        <taxon>Spermatophyta</taxon>
        <taxon>Magnoliopsida</taxon>
        <taxon>eudicotyledons</taxon>
        <taxon>Gunneridae</taxon>
        <taxon>Pentapetalae</taxon>
        <taxon>rosids</taxon>
        <taxon>fabids</taxon>
        <taxon>Malpighiales</taxon>
        <taxon>Euphorbiaceae</taxon>
        <taxon>Crotonoideae</taxon>
        <taxon>Jatropheae</taxon>
        <taxon>Jatropha</taxon>
    </lineage>
</organism>
<proteinExistence type="predicted"/>
<evidence type="ECO:0000313" key="2">
    <source>
        <dbReference type="Proteomes" id="UP000027138"/>
    </source>
</evidence>
<gene>
    <name evidence="1" type="ORF">JCGZ_08386</name>
</gene>
<accession>A0A067KID1</accession>
<name>A0A067KID1_JATCU</name>